<dbReference type="PIRSF" id="PIRSF004749">
    <property type="entry name" value="Pep_def"/>
    <property type="match status" value="1"/>
</dbReference>
<organism evidence="2 3">
    <name type="scientific">Streptococcus suis (strain GZ1)</name>
    <dbReference type="NCBI Taxonomy" id="423211"/>
    <lineage>
        <taxon>Bacteria</taxon>
        <taxon>Bacillati</taxon>
        <taxon>Bacillota</taxon>
        <taxon>Bacilli</taxon>
        <taxon>Lactobacillales</taxon>
        <taxon>Streptococcaceae</taxon>
        <taxon>Streptococcus</taxon>
    </lineage>
</organism>
<comment type="similarity">
    <text evidence="1">Belongs to the polypeptide deformylase family.</text>
</comment>
<dbReference type="NCBIfam" id="NF006670">
    <property type="entry name" value="PRK09218.1"/>
    <property type="match status" value="1"/>
</dbReference>
<dbReference type="PRINTS" id="PR01576">
    <property type="entry name" value="PDEFORMYLASE"/>
</dbReference>
<dbReference type="CDD" id="cd00487">
    <property type="entry name" value="Pep_deformylase"/>
    <property type="match status" value="1"/>
</dbReference>
<dbReference type="InterPro" id="IPR023635">
    <property type="entry name" value="Peptide_deformylase"/>
</dbReference>
<gene>
    <name evidence="2" type="ordered locus">SSGZ1_0347</name>
</gene>
<dbReference type="Gene3D" id="3.90.45.10">
    <property type="entry name" value="Peptide deformylase"/>
    <property type="match status" value="1"/>
</dbReference>
<evidence type="ECO:0000313" key="2">
    <source>
        <dbReference type="EMBL" id="ADE30812.1"/>
    </source>
</evidence>
<dbReference type="KEGG" id="ssw:SSGZ1_0347"/>
<evidence type="ECO:0000256" key="1">
    <source>
        <dbReference type="ARBA" id="ARBA00010759"/>
    </source>
</evidence>
<sequence length="163" mass="18486">MAQWIRKRDSFLNCVLSGRMCSQKGHPMIQPIMKDIFFLQQKSEPATQLDVQVGQDLQDTLAANAHACVGMAANMIGVKKRIIIVNMGFTNLVMYNPVLISKAKPYQTEEGCLSLEGTRPTTRYQEIEVEFFDASWKKISLKLTDFQAQIVQHELDHLEGIII</sequence>
<dbReference type="PANTHER" id="PTHR10458">
    <property type="entry name" value="PEPTIDE DEFORMYLASE"/>
    <property type="match status" value="1"/>
</dbReference>
<dbReference type="PANTHER" id="PTHR10458:SF22">
    <property type="entry name" value="PEPTIDE DEFORMYLASE"/>
    <property type="match status" value="1"/>
</dbReference>
<proteinExistence type="inferred from homology"/>
<dbReference type="HOGENOM" id="CLU_061901_3_1_9"/>
<dbReference type="SUPFAM" id="SSF56420">
    <property type="entry name" value="Peptide deformylase"/>
    <property type="match status" value="1"/>
</dbReference>
<reference evidence="2 3" key="1">
    <citation type="journal article" date="2009" name="J. Infect. Dis.">
        <title>Clinical, experimental, and genomic differences between intermediately pathogenic, highly pathogenic, and epidemic Streptococcus suis.</title>
        <authorList>
            <person name="Ye C."/>
            <person name="Zheng H."/>
            <person name="Zhang J."/>
            <person name="Jing H."/>
            <person name="Wang L."/>
            <person name="Xiong Y."/>
            <person name="Wang W."/>
            <person name="Zhou Z."/>
            <person name="Sun Q."/>
            <person name="Luo X."/>
            <person name="Du H."/>
            <person name="Gottschalk M."/>
            <person name="Xu J."/>
        </authorList>
    </citation>
    <scope>NUCLEOTIDE SEQUENCE [LARGE SCALE GENOMIC DNA]</scope>
    <source>
        <strain evidence="2 3">GZ1</strain>
    </source>
</reference>
<accession>D5AG47</accession>
<dbReference type="GO" id="GO:0042586">
    <property type="term" value="F:peptide deformylase activity"/>
    <property type="evidence" value="ECO:0007669"/>
    <property type="project" value="InterPro"/>
</dbReference>
<evidence type="ECO:0000313" key="3">
    <source>
        <dbReference type="Proteomes" id="UP000002359"/>
    </source>
</evidence>
<dbReference type="AlphaFoldDB" id="D5AG47"/>
<dbReference type="EMBL" id="CP000837">
    <property type="protein sequence ID" value="ADE30812.1"/>
    <property type="molecule type" value="Genomic_DNA"/>
</dbReference>
<dbReference type="Pfam" id="PF01327">
    <property type="entry name" value="Pep_deformylase"/>
    <property type="match status" value="1"/>
</dbReference>
<dbReference type="InterPro" id="IPR036821">
    <property type="entry name" value="Peptide_deformylase_sf"/>
</dbReference>
<name>D5AG47_STRGZ</name>
<protein>
    <submittedName>
        <fullName evidence="2">Formylmethionine deformylase</fullName>
    </submittedName>
</protein>
<dbReference type="PATRIC" id="fig|423211.3.peg.346"/>
<dbReference type="Proteomes" id="UP000002359">
    <property type="component" value="Chromosome"/>
</dbReference>